<keyword evidence="2" id="KW-1185">Reference proteome</keyword>
<reference evidence="1" key="1">
    <citation type="submission" date="2020-03" db="EMBL/GenBank/DDBJ databases">
        <title>Castanea mollissima Vanexum genome sequencing.</title>
        <authorList>
            <person name="Staton M."/>
        </authorList>
    </citation>
    <scope>NUCLEOTIDE SEQUENCE</scope>
    <source>
        <tissue evidence="1">Leaf</tissue>
    </source>
</reference>
<comment type="caution">
    <text evidence="1">The sequence shown here is derived from an EMBL/GenBank/DDBJ whole genome shotgun (WGS) entry which is preliminary data.</text>
</comment>
<sequence>MSRLCKKIHNLFKDHPDLFHEFFSSVSNSVPNETTTNSHVLLTCKLVPARKFSVQEDSKLFIVLGSCSLGFVDELHNFIKYCENLGGFPAPSAGVLCESSLGSGQKKRKGSHLSTDCGIGDEVKSTRKDQQWQKYVGDDNFCGFLAPAHTVPVLLVKKQNHLIKANRGKSITKDDEDHEPDLSKCTKATPSYRISNGTLVCANLDYSIKRIKKSKEQKVWEDFEDLKYDEDRFLTPIRSTIECAEWLMNEIQGKSLEEPIIVEDYYLNTKHIKCIETHCNVKGDELRENPRRVLPGILHCLRQKLEEFKKEQGSVTFNNYCISKGHEI</sequence>
<name>A0A8J4VNQ6_9ROSI</name>
<dbReference type="AlphaFoldDB" id="A0A8J4VNQ6"/>
<dbReference type="Proteomes" id="UP000737018">
    <property type="component" value="Unassembled WGS sequence"/>
</dbReference>
<gene>
    <name evidence="1" type="ORF">CMV_011953</name>
</gene>
<dbReference type="EMBL" id="JRKL02001495">
    <property type="protein sequence ID" value="KAF3963687.1"/>
    <property type="molecule type" value="Genomic_DNA"/>
</dbReference>
<protein>
    <submittedName>
        <fullName evidence="1">Uncharacterized protein</fullName>
    </submittedName>
</protein>
<dbReference type="PANTHER" id="PTHR12346">
    <property type="entry name" value="SIN3B-RELATED"/>
    <property type="match status" value="1"/>
</dbReference>
<dbReference type="GO" id="GO:0000785">
    <property type="term" value="C:chromatin"/>
    <property type="evidence" value="ECO:0007669"/>
    <property type="project" value="TreeGrafter"/>
</dbReference>
<evidence type="ECO:0000313" key="1">
    <source>
        <dbReference type="EMBL" id="KAF3963687.1"/>
    </source>
</evidence>
<dbReference type="GO" id="GO:0003714">
    <property type="term" value="F:transcription corepressor activity"/>
    <property type="evidence" value="ECO:0007669"/>
    <property type="project" value="InterPro"/>
</dbReference>
<dbReference type="PANTHER" id="PTHR12346:SF8">
    <property type="entry name" value="PAIRED AMPHIPATHIC HELIX PROTEIN SIN3-LIKE 2"/>
    <property type="match status" value="1"/>
</dbReference>
<evidence type="ECO:0000313" key="2">
    <source>
        <dbReference type="Proteomes" id="UP000737018"/>
    </source>
</evidence>
<dbReference type="InterPro" id="IPR039774">
    <property type="entry name" value="Sin3-like"/>
</dbReference>
<dbReference type="GO" id="GO:0000118">
    <property type="term" value="C:histone deacetylase complex"/>
    <property type="evidence" value="ECO:0007669"/>
    <property type="project" value="TreeGrafter"/>
</dbReference>
<accession>A0A8J4VNQ6</accession>
<dbReference type="GO" id="GO:0000122">
    <property type="term" value="P:negative regulation of transcription by RNA polymerase II"/>
    <property type="evidence" value="ECO:0007669"/>
    <property type="project" value="TreeGrafter"/>
</dbReference>
<organism evidence="1 2">
    <name type="scientific">Castanea mollissima</name>
    <name type="common">Chinese chestnut</name>
    <dbReference type="NCBI Taxonomy" id="60419"/>
    <lineage>
        <taxon>Eukaryota</taxon>
        <taxon>Viridiplantae</taxon>
        <taxon>Streptophyta</taxon>
        <taxon>Embryophyta</taxon>
        <taxon>Tracheophyta</taxon>
        <taxon>Spermatophyta</taxon>
        <taxon>Magnoliopsida</taxon>
        <taxon>eudicotyledons</taxon>
        <taxon>Gunneridae</taxon>
        <taxon>Pentapetalae</taxon>
        <taxon>rosids</taxon>
        <taxon>fabids</taxon>
        <taxon>Fagales</taxon>
        <taxon>Fagaceae</taxon>
        <taxon>Castanea</taxon>
    </lineage>
</organism>
<proteinExistence type="predicted"/>